<dbReference type="InterPro" id="IPR023198">
    <property type="entry name" value="PGP-like_dom2"/>
</dbReference>
<dbReference type="PANTHER" id="PTHR18901:SF38">
    <property type="entry name" value="PSEUDOURIDINE-5'-PHOSPHATASE"/>
    <property type="match status" value="1"/>
</dbReference>
<dbReference type="SUPFAM" id="SSF56784">
    <property type="entry name" value="HAD-like"/>
    <property type="match status" value="1"/>
</dbReference>
<name>A9LH33_9BACT</name>
<organism evidence="1">
    <name type="scientific">uncultured planctomycete 8FN</name>
    <dbReference type="NCBI Taxonomy" id="455070"/>
    <lineage>
        <taxon>Bacteria</taxon>
        <taxon>Pseudomonadati</taxon>
        <taxon>Planctomycetota</taxon>
        <taxon>Planctomycetia</taxon>
        <taxon>Planctomycetales</taxon>
        <taxon>environmental samples</taxon>
    </lineage>
</organism>
<dbReference type="SFLD" id="SFLDG01135">
    <property type="entry name" value="C1.5.6:_HAD__Beta-PGM__Phospha"/>
    <property type="match status" value="1"/>
</dbReference>
<dbReference type="EMBL" id="EF591888">
    <property type="protein sequence ID" value="ABX10710.1"/>
    <property type="molecule type" value="Genomic_DNA"/>
</dbReference>
<dbReference type="Pfam" id="PF13419">
    <property type="entry name" value="HAD_2"/>
    <property type="match status" value="1"/>
</dbReference>
<dbReference type="InterPro" id="IPR023214">
    <property type="entry name" value="HAD_sf"/>
</dbReference>
<dbReference type="InterPro" id="IPR041492">
    <property type="entry name" value="HAD_2"/>
</dbReference>
<keyword evidence="1" id="KW-0378">Hydrolase</keyword>
<dbReference type="InterPro" id="IPR036412">
    <property type="entry name" value="HAD-like_sf"/>
</dbReference>
<evidence type="ECO:0000313" key="1">
    <source>
        <dbReference type="EMBL" id="ABX10710.1"/>
    </source>
</evidence>
<reference evidence="1" key="1">
    <citation type="journal article" date="2007" name="ISME J.">
        <title>Fosmids of novel marine Planctomycetes from the Namibian and Oregon coast upwelling systems and their cross-comparison with planctomycete genomes.</title>
        <authorList>
            <person name="Woebken D."/>
            <person name="Teeling H."/>
            <person name="Wecker P."/>
            <person name="Dumitriu A."/>
            <person name="Kostadinov I."/>
            <person name="DeLong E.F."/>
            <person name="Amann R."/>
            <person name="Gloeckner F.O."/>
        </authorList>
    </citation>
    <scope>NUCLEOTIDE SEQUENCE</scope>
</reference>
<dbReference type="SFLD" id="SFLDG01129">
    <property type="entry name" value="C1.5:_HAD__Beta-PGM__Phosphata"/>
    <property type="match status" value="1"/>
</dbReference>
<accession>A9LH33</accession>
<dbReference type="Gene3D" id="1.10.150.240">
    <property type="entry name" value="Putative phosphatase, domain 2"/>
    <property type="match status" value="1"/>
</dbReference>
<dbReference type="PANTHER" id="PTHR18901">
    <property type="entry name" value="2-DEOXYGLUCOSE-6-PHOSPHATE PHOSPHATASE 2"/>
    <property type="match status" value="1"/>
</dbReference>
<dbReference type="SFLD" id="SFLDS00003">
    <property type="entry name" value="Haloacid_Dehalogenase"/>
    <property type="match status" value="1"/>
</dbReference>
<dbReference type="NCBIfam" id="TIGR01509">
    <property type="entry name" value="HAD-SF-IA-v3"/>
    <property type="match status" value="1"/>
</dbReference>
<sequence>MTKLIKAVAFDMDGLMVNTEDIYDQVCETLLARRGGAFDLELKLKMMGRPGPVAIEIMKSERGLTDSVEELQMEVETEFHAIMPEMVRPLRGLKKLLDFLERNQIPKCVATSSFRKHAHGVLRECRLEDRFDFVLTAEDVVNGKPSPDIYLLAASGFQIDADEMLVLEDSVQGSKAAVAAGAITVAVPGRHSVNCDYHHVLWVAAHLEDPLIYNLFDEQQSS</sequence>
<dbReference type="Gene3D" id="3.40.50.1000">
    <property type="entry name" value="HAD superfamily/HAD-like"/>
    <property type="match status" value="1"/>
</dbReference>
<dbReference type="GO" id="GO:0016787">
    <property type="term" value="F:hydrolase activity"/>
    <property type="evidence" value="ECO:0007669"/>
    <property type="project" value="UniProtKB-KW"/>
</dbReference>
<proteinExistence type="predicted"/>
<dbReference type="PRINTS" id="PR00413">
    <property type="entry name" value="HADHALOGNASE"/>
</dbReference>
<dbReference type="AlphaFoldDB" id="A9LH33"/>
<dbReference type="InterPro" id="IPR006439">
    <property type="entry name" value="HAD-SF_hydro_IA"/>
</dbReference>
<gene>
    <name evidence="1" type="ORF">8FN_32</name>
</gene>
<protein>
    <submittedName>
        <fullName evidence="1">HAD-superfamily hydrolase</fullName>
    </submittedName>
</protein>